<accession>A0ABW2CRL5</accession>
<keyword evidence="1" id="KW-0472">Membrane</keyword>
<dbReference type="Pfam" id="PF08592">
    <property type="entry name" value="Anthrone_oxy"/>
    <property type="match status" value="1"/>
</dbReference>
<feature type="transmembrane region" description="Helical" evidence="1">
    <location>
        <begin position="6"/>
        <end position="32"/>
    </location>
</feature>
<evidence type="ECO:0000256" key="1">
    <source>
        <dbReference type="SAM" id="Phobius"/>
    </source>
</evidence>
<name>A0ABW2CRL5_9ACTN</name>
<keyword evidence="3" id="KW-1185">Reference proteome</keyword>
<proteinExistence type="predicted"/>
<evidence type="ECO:0000313" key="2">
    <source>
        <dbReference type="EMBL" id="MFC6883268.1"/>
    </source>
</evidence>
<protein>
    <submittedName>
        <fullName evidence="2">Anthrone oxygenase family protein</fullName>
    </submittedName>
</protein>
<keyword evidence="1" id="KW-1133">Transmembrane helix</keyword>
<dbReference type="InterPro" id="IPR013901">
    <property type="entry name" value="Anthrone_oxy"/>
</dbReference>
<dbReference type="Proteomes" id="UP001596380">
    <property type="component" value="Unassembled WGS sequence"/>
</dbReference>
<comment type="caution">
    <text evidence="2">The sequence shown here is derived from an EMBL/GenBank/DDBJ whole genome shotgun (WGS) entry which is preliminary data.</text>
</comment>
<feature type="transmembrane region" description="Helical" evidence="1">
    <location>
        <begin position="130"/>
        <end position="151"/>
    </location>
</feature>
<keyword evidence="1" id="KW-0812">Transmembrane</keyword>
<organism evidence="2 3">
    <name type="scientific">Actinomadura yumaensis</name>
    <dbReference type="NCBI Taxonomy" id="111807"/>
    <lineage>
        <taxon>Bacteria</taxon>
        <taxon>Bacillati</taxon>
        <taxon>Actinomycetota</taxon>
        <taxon>Actinomycetes</taxon>
        <taxon>Streptosporangiales</taxon>
        <taxon>Thermomonosporaceae</taxon>
        <taxon>Actinomadura</taxon>
    </lineage>
</organism>
<dbReference type="EMBL" id="JBHSXS010000018">
    <property type="protein sequence ID" value="MFC6883268.1"/>
    <property type="molecule type" value="Genomic_DNA"/>
</dbReference>
<gene>
    <name evidence="2" type="ORF">ACFQKB_26165</name>
</gene>
<reference evidence="3" key="1">
    <citation type="journal article" date="2019" name="Int. J. Syst. Evol. Microbiol.">
        <title>The Global Catalogue of Microorganisms (GCM) 10K type strain sequencing project: providing services to taxonomists for standard genome sequencing and annotation.</title>
        <authorList>
            <consortium name="The Broad Institute Genomics Platform"/>
            <consortium name="The Broad Institute Genome Sequencing Center for Infectious Disease"/>
            <person name="Wu L."/>
            <person name="Ma J."/>
        </authorList>
    </citation>
    <scope>NUCLEOTIDE SEQUENCE [LARGE SCALE GENOMIC DNA]</scope>
    <source>
        <strain evidence="3">JCM 3369</strain>
    </source>
</reference>
<sequence length="152" mass="15837">MSEILMLVALLGNAVAVGVFCATVLGGVPLLLALPGEQYVHAHGFLATRYDPFMPITILVTSLSDLALVAAGPGAAVRVLGGAAGLLMVSVITVSLTKNVPINHWVAAQDPGALPDDWTERRSRWRRWNAIRSGLAGSALAVNLAAAFVTVL</sequence>
<feature type="transmembrane region" description="Helical" evidence="1">
    <location>
        <begin position="77"/>
        <end position="96"/>
    </location>
</feature>
<evidence type="ECO:0000313" key="3">
    <source>
        <dbReference type="Proteomes" id="UP001596380"/>
    </source>
</evidence>
<dbReference type="RefSeq" id="WP_160822505.1">
    <property type="nucleotide sequence ID" value="NZ_JBHSXE010000001.1"/>
</dbReference>